<sequence length="82" mass="9030">MSPLLGVAIYVICWWLAFFVMLPMGAQSHHEADEETVPGAEPGAPKVHNVRKKAIYAAGIAAVVWLGVFWAVSVDLWNMRAH</sequence>
<keyword evidence="1" id="KW-0812">Transmembrane</keyword>
<dbReference type="InterPro" id="IPR009935">
    <property type="entry name" value="DUF1467"/>
</dbReference>
<dbReference type="Pfam" id="PF07330">
    <property type="entry name" value="DUF1467"/>
    <property type="match status" value="1"/>
</dbReference>
<accession>A0A1B1ADD1</accession>
<reference evidence="2 3" key="1">
    <citation type="submission" date="2015-11" db="EMBL/GenBank/DDBJ databases">
        <title>Whole-Genome Sequence of Candidatus Oderbacter manganicum from the National Park Lower Oder Valley, Germany.</title>
        <authorList>
            <person name="Braun B."/>
            <person name="Liere K."/>
            <person name="Szewzyk U."/>
        </authorList>
    </citation>
    <scope>NUCLEOTIDE SEQUENCE [LARGE SCALE GENOMIC DNA]</scope>
    <source>
        <strain evidence="2 3">OTSz_A_272</strain>
    </source>
</reference>
<dbReference type="Proteomes" id="UP000092498">
    <property type="component" value="Chromosome"/>
</dbReference>
<evidence type="ECO:0000256" key="1">
    <source>
        <dbReference type="SAM" id="Phobius"/>
    </source>
</evidence>
<dbReference type="RefSeq" id="WP_066766849.1">
    <property type="nucleotide sequence ID" value="NZ_CP013244.1"/>
</dbReference>
<keyword evidence="1" id="KW-1133">Transmembrane helix</keyword>
<dbReference type="AlphaFoldDB" id="A0A1B1ADD1"/>
<dbReference type="KEGG" id="cbot:ATE48_00810"/>
<feature type="transmembrane region" description="Helical" evidence="1">
    <location>
        <begin position="7"/>
        <end position="26"/>
    </location>
</feature>
<dbReference type="EMBL" id="CP013244">
    <property type="protein sequence ID" value="ANP44566.1"/>
    <property type="molecule type" value="Genomic_DNA"/>
</dbReference>
<feature type="transmembrane region" description="Helical" evidence="1">
    <location>
        <begin position="54"/>
        <end position="77"/>
    </location>
</feature>
<protein>
    <recommendedName>
        <fullName evidence="4">DUF1467 domain-containing protein</fullName>
    </recommendedName>
</protein>
<evidence type="ECO:0000313" key="2">
    <source>
        <dbReference type="EMBL" id="ANP44566.1"/>
    </source>
</evidence>
<evidence type="ECO:0008006" key="4">
    <source>
        <dbReference type="Google" id="ProtNLM"/>
    </source>
</evidence>
<keyword evidence="3" id="KW-1185">Reference proteome</keyword>
<dbReference type="InParanoid" id="A0A1B1ADD1"/>
<dbReference type="OrthoDB" id="9804637at2"/>
<proteinExistence type="predicted"/>
<evidence type="ECO:0000313" key="3">
    <source>
        <dbReference type="Proteomes" id="UP000092498"/>
    </source>
</evidence>
<organism evidence="2 3">
    <name type="scientific">Candidatus Viadribacter manganicus</name>
    <dbReference type="NCBI Taxonomy" id="1759059"/>
    <lineage>
        <taxon>Bacteria</taxon>
        <taxon>Pseudomonadati</taxon>
        <taxon>Pseudomonadota</taxon>
        <taxon>Alphaproteobacteria</taxon>
        <taxon>Hyphomonadales</taxon>
        <taxon>Hyphomonadaceae</taxon>
        <taxon>Candidatus Viadribacter</taxon>
    </lineage>
</organism>
<dbReference type="STRING" id="1759059.ATE48_00810"/>
<gene>
    <name evidence="2" type="ORF">ATE48_00810</name>
</gene>
<name>A0A1B1ADD1_9PROT</name>
<keyword evidence="1" id="KW-0472">Membrane</keyword>